<feature type="transmembrane region" description="Helical" evidence="1">
    <location>
        <begin position="31"/>
        <end position="51"/>
    </location>
</feature>
<keyword evidence="1" id="KW-0472">Membrane</keyword>
<accession>A0A2J6QWH1</accession>
<organism evidence="2 3">
    <name type="scientific">Hyaloscypha variabilis (strain UAMH 11265 / GT02V1 / F)</name>
    <name type="common">Meliniomyces variabilis</name>
    <dbReference type="NCBI Taxonomy" id="1149755"/>
    <lineage>
        <taxon>Eukaryota</taxon>
        <taxon>Fungi</taxon>
        <taxon>Dikarya</taxon>
        <taxon>Ascomycota</taxon>
        <taxon>Pezizomycotina</taxon>
        <taxon>Leotiomycetes</taxon>
        <taxon>Helotiales</taxon>
        <taxon>Hyaloscyphaceae</taxon>
        <taxon>Hyaloscypha</taxon>
        <taxon>Hyaloscypha variabilis</taxon>
    </lineage>
</organism>
<evidence type="ECO:0000313" key="3">
    <source>
        <dbReference type="Proteomes" id="UP000235786"/>
    </source>
</evidence>
<reference evidence="2 3" key="1">
    <citation type="submission" date="2016-04" db="EMBL/GenBank/DDBJ databases">
        <title>A degradative enzymes factory behind the ericoid mycorrhizal symbiosis.</title>
        <authorList>
            <consortium name="DOE Joint Genome Institute"/>
            <person name="Martino E."/>
            <person name="Morin E."/>
            <person name="Grelet G."/>
            <person name="Kuo A."/>
            <person name="Kohler A."/>
            <person name="Daghino S."/>
            <person name="Barry K."/>
            <person name="Choi C."/>
            <person name="Cichocki N."/>
            <person name="Clum A."/>
            <person name="Copeland A."/>
            <person name="Hainaut M."/>
            <person name="Haridas S."/>
            <person name="Labutti K."/>
            <person name="Lindquist E."/>
            <person name="Lipzen A."/>
            <person name="Khouja H.-R."/>
            <person name="Murat C."/>
            <person name="Ohm R."/>
            <person name="Olson A."/>
            <person name="Spatafora J."/>
            <person name="Veneault-Fourrey C."/>
            <person name="Henrissat B."/>
            <person name="Grigoriev I."/>
            <person name="Martin F."/>
            <person name="Perotto S."/>
        </authorList>
    </citation>
    <scope>NUCLEOTIDE SEQUENCE [LARGE SCALE GENOMIC DNA]</scope>
    <source>
        <strain evidence="2 3">F</strain>
    </source>
</reference>
<evidence type="ECO:0000256" key="1">
    <source>
        <dbReference type="SAM" id="Phobius"/>
    </source>
</evidence>
<dbReference type="EMBL" id="KZ613966">
    <property type="protein sequence ID" value="PMD30618.1"/>
    <property type="molecule type" value="Genomic_DNA"/>
</dbReference>
<protein>
    <submittedName>
        <fullName evidence="2">Uncharacterized protein</fullName>
    </submittedName>
</protein>
<sequence>MGPTLLLTSRFALPPSTYISGAKLSIKLVLAITFLVLITILSLACLCYICMRRRKARRHARRLAREAAESKALPPRINRRNARWFGPGIVREEQMRRDEEVEMERFIGQGEVEMGVRRPGRV</sequence>
<gene>
    <name evidence="2" type="ORF">L207DRAFT_520111</name>
</gene>
<dbReference type="OrthoDB" id="3552531at2759"/>
<feature type="non-terminal residue" evidence="2">
    <location>
        <position position="122"/>
    </location>
</feature>
<proteinExistence type="predicted"/>
<name>A0A2J6QWH1_HYAVF</name>
<keyword evidence="1" id="KW-1133">Transmembrane helix</keyword>
<keyword evidence="3" id="KW-1185">Reference proteome</keyword>
<evidence type="ECO:0000313" key="2">
    <source>
        <dbReference type="EMBL" id="PMD30618.1"/>
    </source>
</evidence>
<dbReference type="Proteomes" id="UP000235786">
    <property type="component" value="Unassembled WGS sequence"/>
</dbReference>
<dbReference type="AlphaFoldDB" id="A0A2J6QWH1"/>
<keyword evidence="1" id="KW-0812">Transmembrane</keyword>